<reference evidence="2" key="1">
    <citation type="journal article" date="2013" name="New Phytol.">
        <title>Comparative genomic and transcriptomic analyses reveal the hemibiotrophic stage shift of Colletotrichum fungi.</title>
        <authorList>
            <person name="Gan P."/>
            <person name="Ikeda K."/>
            <person name="Irieda H."/>
            <person name="Narusaka M."/>
            <person name="O'Connell R.J."/>
            <person name="Narusaka Y."/>
            <person name="Takano Y."/>
            <person name="Kubo Y."/>
            <person name="Shirasu K."/>
        </authorList>
    </citation>
    <scope>NUCLEOTIDE SEQUENCE [LARGE SCALE GENOMIC DNA]</scope>
    <source>
        <strain evidence="2">104-T / ATCC 96160 / CBS 514.97 / LARS 414 / MAFF 240422</strain>
    </source>
</reference>
<dbReference type="InterPro" id="IPR009959">
    <property type="entry name" value="Cyclase_SnoaL-like"/>
</dbReference>
<dbReference type="AlphaFoldDB" id="A0A484FD70"/>
<dbReference type="STRING" id="1213857.A0A484FD70"/>
<dbReference type="Pfam" id="PF07366">
    <property type="entry name" value="SnoaL"/>
    <property type="match status" value="1"/>
</dbReference>
<dbReference type="InterPro" id="IPR032710">
    <property type="entry name" value="NTF2-like_dom_sf"/>
</dbReference>
<dbReference type="Gene3D" id="3.10.450.50">
    <property type="match status" value="1"/>
</dbReference>
<evidence type="ECO:0000313" key="1">
    <source>
        <dbReference type="EMBL" id="TDZ16320.1"/>
    </source>
</evidence>
<evidence type="ECO:0000313" key="2">
    <source>
        <dbReference type="Proteomes" id="UP000014480"/>
    </source>
</evidence>
<dbReference type="EMBL" id="AMCV02000035">
    <property type="protein sequence ID" value="TDZ16320.1"/>
    <property type="molecule type" value="Genomic_DNA"/>
</dbReference>
<accession>A0A484FD70</accession>
<dbReference type="GO" id="GO:0030638">
    <property type="term" value="P:polyketide metabolic process"/>
    <property type="evidence" value="ECO:0007669"/>
    <property type="project" value="InterPro"/>
</dbReference>
<gene>
    <name evidence="1" type="ORF">Cob_v010625</name>
</gene>
<organism evidence="1 2">
    <name type="scientific">Colletotrichum orbiculare (strain 104-T / ATCC 96160 / CBS 514.97 / LARS 414 / MAFF 240422)</name>
    <name type="common">Cucumber anthracnose fungus</name>
    <name type="synonym">Colletotrichum lagenarium</name>
    <dbReference type="NCBI Taxonomy" id="1213857"/>
    <lineage>
        <taxon>Eukaryota</taxon>
        <taxon>Fungi</taxon>
        <taxon>Dikarya</taxon>
        <taxon>Ascomycota</taxon>
        <taxon>Pezizomycotina</taxon>
        <taxon>Sordariomycetes</taxon>
        <taxon>Hypocreomycetidae</taxon>
        <taxon>Glomerellales</taxon>
        <taxon>Glomerellaceae</taxon>
        <taxon>Colletotrichum</taxon>
        <taxon>Colletotrichum orbiculare species complex</taxon>
    </lineage>
</organism>
<keyword evidence="2" id="KW-1185">Reference proteome</keyword>
<dbReference type="OrthoDB" id="2830113at2759"/>
<protein>
    <recommendedName>
        <fullName evidence="3">SnoaL-like polyketide cyclase</fullName>
    </recommendedName>
</protein>
<comment type="caution">
    <text evidence="1">The sequence shown here is derived from an EMBL/GenBank/DDBJ whole genome shotgun (WGS) entry which is preliminary data.</text>
</comment>
<reference evidence="2" key="2">
    <citation type="journal article" date="2019" name="Mol. Plant Microbe Interact.">
        <title>Genome sequence resources for four phytopathogenic fungi from the Colletotrichum orbiculare species complex.</title>
        <authorList>
            <person name="Gan P."/>
            <person name="Tsushima A."/>
            <person name="Narusaka M."/>
            <person name="Narusaka Y."/>
            <person name="Takano Y."/>
            <person name="Kubo Y."/>
            <person name="Shirasu K."/>
        </authorList>
    </citation>
    <scope>GENOME REANNOTATION</scope>
    <source>
        <strain evidence="2">104-T / ATCC 96160 / CBS 514.97 / LARS 414 / MAFF 240422</strain>
    </source>
</reference>
<proteinExistence type="predicted"/>
<dbReference type="Proteomes" id="UP000014480">
    <property type="component" value="Unassembled WGS sequence"/>
</dbReference>
<sequence>MTQQTTCAVASSEKPAMAAPPSTINLSALHAIVHYLETHNWQEVEKRVHPRIQWNGQPQPATDFFALLSFPPNDPSRRHRQLDSSLLDISGDAVALRLIHCTNLDSSSDTVYEYAEIVFSWFTNGRLARWQSLCDEDAARALNTTAPRTPHHPDITSRPSPDTTLDLKHHYRAYIKSINDGTMERDFGRFCQPELDHNGRRLSIAEYIPLISDSQEAIRDLRFDIQELLVDDATQQIAARLEFTGTPVREWGGAKPNGKAVRFHEHVMYQLDGGKIGRVWSVIELDAYRSQLS</sequence>
<dbReference type="SUPFAM" id="SSF54427">
    <property type="entry name" value="NTF2-like"/>
    <property type="match status" value="1"/>
</dbReference>
<evidence type="ECO:0008006" key="3">
    <source>
        <dbReference type="Google" id="ProtNLM"/>
    </source>
</evidence>
<name>A0A484FD70_COLOR</name>